<dbReference type="Proteomes" id="UP000092993">
    <property type="component" value="Unassembled WGS sequence"/>
</dbReference>
<gene>
    <name evidence="1" type="ORF">A0H81_08055</name>
</gene>
<reference evidence="1 2" key="1">
    <citation type="submission" date="2016-03" db="EMBL/GenBank/DDBJ databases">
        <title>Whole genome sequencing of Grifola frondosa 9006-11.</title>
        <authorList>
            <person name="Min B."/>
            <person name="Park H."/>
            <person name="Kim J.-G."/>
            <person name="Cho H."/>
            <person name="Oh Y.-L."/>
            <person name="Kong W.-S."/>
            <person name="Choi I.-G."/>
        </authorList>
    </citation>
    <scope>NUCLEOTIDE SEQUENCE [LARGE SCALE GENOMIC DNA]</scope>
    <source>
        <strain evidence="1 2">9006-11</strain>
    </source>
</reference>
<accession>A0A1C7M792</accession>
<dbReference type="AlphaFoldDB" id="A0A1C7M792"/>
<dbReference type="STRING" id="5627.A0A1C7M792"/>
<comment type="caution">
    <text evidence="1">The sequence shown here is derived from an EMBL/GenBank/DDBJ whole genome shotgun (WGS) entry which is preliminary data.</text>
</comment>
<dbReference type="OrthoDB" id="2785081at2759"/>
<evidence type="ECO:0000313" key="1">
    <source>
        <dbReference type="EMBL" id="OBZ72712.1"/>
    </source>
</evidence>
<name>A0A1C7M792_GRIFR</name>
<keyword evidence="2" id="KW-1185">Reference proteome</keyword>
<organism evidence="1 2">
    <name type="scientific">Grifola frondosa</name>
    <name type="common">Maitake</name>
    <name type="synonym">Polyporus frondosus</name>
    <dbReference type="NCBI Taxonomy" id="5627"/>
    <lineage>
        <taxon>Eukaryota</taxon>
        <taxon>Fungi</taxon>
        <taxon>Dikarya</taxon>
        <taxon>Basidiomycota</taxon>
        <taxon>Agaricomycotina</taxon>
        <taxon>Agaricomycetes</taxon>
        <taxon>Polyporales</taxon>
        <taxon>Grifolaceae</taxon>
        <taxon>Grifola</taxon>
    </lineage>
</organism>
<protein>
    <submittedName>
        <fullName evidence="1">Uncharacterized protein</fullName>
    </submittedName>
</protein>
<proteinExistence type="predicted"/>
<sequence>MLVMFSDNGKEYIERKEHESASDANSRGAKQVDTENINVKLANPLAHVPHDQLMTDAAAFAGTHGLGHLAEQFQKGALVAQDPTSFESLSQLSEEDKTVLRRELTHRWAQPAQLYYLVILCSLSAAVQGMDQSAINGANLFFASQFGIDPSMGDTGRNQWLFGLVNSAPYVSENPTYPQVYLTISPILSALLWPLQLLAIHSNEGKTFLLPVSSSVSASAQRVPQSLCMRQSVPRL</sequence>
<dbReference type="EMBL" id="LUGG01000009">
    <property type="protein sequence ID" value="OBZ72712.1"/>
    <property type="molecule type" value="Genomic_DNA"/>
</dbReference>
<evidence type="ECO:0000313" key="2">
    <source>
        <dbReference type="Proteomes" id="UP000092993"/>
    </source>
</evidence>